<dbReference type="RefSeq" id="XP_041223593.1">
    <property type="nucleotide sequence ID" value="XM_041372041.1"/>
</dbReference>
<keyword evidence="3" id="KW-1185">Reference proteome</keyword>
<feature type="region of interest" description="Disordered" evidence="1">
    <location>
        <begin position="279"/>
        <end position="298"/>
    </location>
</feature>
<sequence>MVSSITFDNISSNSPPTVEDDLSHTHSRSQNNNQRDSQDISPPRSSTSTEKGKAKQLDEDIIENPSSESYPPMNDDAAETRRVEENLRQWELAERERRRAARESPNLNRGGGGPSLLGEVTRRASVLLSKRPSTRSSAGGLGNHRALQSRDSIDVVPLDDIESPPATANPFLHPSETGPGLISPTLLPLVDSKKRSSVMTETFDLDSNTHSLQAATLAPTPTLVPPPQQLGLPPPLTPPPKGARPRMTPMKSTPPPMLRQEPIEPEQEVRWWHDWLCGCSEGPDRGGDNQAGRTNPFE</sequence>
<feature type="compositionally biased region" description="Polar residues" evidence="1">
    <location>
        <begin position="1"/>
        <end position="16"/>
    </location>
</feature>
<evidence type="ECO:0000256" key="1">
    <source>
        <dbReference type="SAM" id="MobiDB-lite"/>
    </source>
</evidence>
<name>A0AAD4HIR6_9AGAM</name>
<comment type="caution">
    <text evidence="2">The sequence shown here is derived from an EMBL/GenBank/DDBJ whole genome shotgun (WGS) entry which is preliminary data.</text>
</comment>
<feature type="region of interest" description="Disordered" evidence="1">
    <location>
        <begin position="226"/>
        <end position="265"/>
    </location>
</feature>
<feature type="compositionally biased region" description="Pro residues" evidence="1">
    <location>
        <begin position="226"/>
        <end position="242"/>
    </location>
</feature>
<evidence type="ECO:0000313" key="3">
    <source>
        <dbReference type="Proteomes" id="UP001195769"/>
    </source>
</evidence>
<feature type="compositionally biased region" description="Polar residues" evidence="1">
    <location>
        <begin position="28"/>
        <end position="49"/>
    </location>
</feature>
<evidence type="ECO:0000313" key="2">
    <source>
        <dbReference type="EMBL" id="KAG1898017.1"/>
    </source>
</evidence>
<gene>
    <name evidence="2" type="ORF">F5891DRAFT_500125</name>
</gene>
<feature type="region of interest" description="Disordered" evidence="1">
    <location>
        <begin position="95"/>
        <end position="119"/>
    </location>
</feature>
<dbReference type="EMBL" id="JABBWK010000042">
    <property type="protein sequence ID" value="KAG1898017.1"/>
    <property type="molecule type" value="Genomic_DNA"/>
</dbReference>
<feature type="region of interest" description="Disordered" evidence="1">
    <location>
        <begin position="1"/>
        <end position="82"/>
    </location>
</feature>
<reference evidence="2" key="1">
    <citation type="journal article" date="2020" name="New Phytol.">
        <title>Comparative genomics reveals dynamic genome evolution in host specialist ectomycorrhizal fungi.</title>
        <authorList>
            <person name="Lofgren L.A."/>
            <person name="Nguyen N.H."/>
            <person name="Vilgalys R."/>
            <person name="Ruytinx J."/>
            <person name="Liao H.L."/>
            <person name="Branco S."/>
            <person name="Kuo A."/>
            <person name="LaButti K."/>
            <person name="Lipzen A."/>
            <person name="Andreopoulos W."/>
            <person name="Pangilinan J."/>
            <person name="Riley R."/>
            <person name="Hundley H."/>
            <person name="Na H."/>
            <person name="Barry K."/>
            <person name="Grigoriev I.V."/>
            <person name="Stajich J.E."/>
            <person name="Kennedy P.G."/>
        </authorList>
    </citation>
    <scope>NUCLEOTIDE SEQUENCE</scope>
    <source>
        <strain evidence="2">FC203</strain>
    </source>
</reference>
<proteinExistence type="predicted"/>
<dbReference type="AlphaFoldDB" id="A0AAD4HIR6"/>
<dbReference type="GeneID" id="64666339"/>
<accession>A0AAD4HIR6</accession>
<dbReference type="Proteomes" id="UP001195769">
    <property type="component" value="Unassembled WGS sequence"/>
</dbReference>
<protein>
    <submittedName>
        <fullName evidence="2">Uncharacterized protein</fullName>
    </submittedName>
</protein>
<organism evidence="2 3">
    <name type="scientific">Suillus fuscotomentosus</name>
    <dbReference type="NCBI Taxonomy" id="1912939"/>
    <lineage>
        <taxon>Eukaryota</taxon>
        <taxon>Fungi</taxon>
        <taxon>Dikarya</taxon>
        <taxon>Basidiomycota</taxon>
        <taxon>Agaricomycotina</taxon>
        <taxon>Agaricomycetes</taxon>
        <taxon>Agaricomycetidae</taxon>
        <taxon>Boletales</taxon>
        <taxon>Suillineae</taxon>
        <taxon>Suillaceae</taxon>
        <taxon>Suillus</taxon>
    </lineage>
</organism>